<sequence>MTDQYFLSSDEEPFQGKILISGMFCQFEITYKPTNIFETEDTIEVRSEMDTCIVKLISTHPLPTVVFPRSLDLGYCLTGLSVSSSYTYVSKGAGCHFAMLGFSDDMEQSFSRTDRLQDDQWNDLQAQYCDNNFTFFPPFIAYPRRVAVEADKSQEIIVLFRPPKAGKFSGVLKVETQTGRHWEILVTGHAVDLEISCDKVDGRPFRPGEFKLGVDFGSCCVAEPTIHNVTVTNYSEVPVRFYWRVADQEEVGPSGVVLKERELNTDTKKACWEDPREFVPNPCFGVLPAKTETSIAFTFTPPDLGNYRQIARLCIDTRMDHPLDSNGWKNFRDTLFRLENELIKEKKLGEWRRSGAGDGEEQKLFKFSDESFALNKIDNMGQISIALELNLMGVGVSLNVKLLPPLLVVAGGLTVGTVRTFDIIVRNNSPVPVQMSWERPHTPYKAGVVKNSVYFQPLTGEIPEHGNQKVQVIFRARKIGAFEARHGCRITSQLDLGGKELQFHVAGHVRGPVIALSPAILNYGLVQIDSTHQLDLTLTNRSTTTAAFKLYTATDPEGQAIITSRDKPVGLSSYGDFLQLFKDGIPLSQSYRQDVHNRFIPHSQLRPLPLNKVCQRVCYPPGPPYPEGDVKQHLVFSPNSGVLQKYQSITVKAVLTGTKRGYLRLAIVCEVADLGSPTEMAIARAEIDAPRACLIPPMIDLGIQYIHCDIERDVTLRNLRALPASFNWWSQHGVGDHKFVDIEWTPVSGKVPPREEQQLTFKFTPHRLGPFECILVCKVWKQQYPLGLLLKAHIVDIRVSFHVFPLDVEDGHLLSGQGVKQERLQKARRERLLPRRSTSDGRRYEVVTLDPPDIPCIDYGRRKIVGKVHSLKLVIRNHSPITANVQLRVQKYPSEPNTSLIREELWMLAALTGHLSTLNPNRRDPFQSAMINKKLRHPLLGRQDELHFHYFSSAGKSMLWRRVEGAMHQALIKEGRSVAFLLYPWPTGVLKAWSEWSCEIVCFSTLPGVYLDTIICNIGHLSPFYFPIEIELLGNPLVTRINYLEPRGLQDIKETPELVLSWNTMPTGNPVVRRSFWVYNISAFHMVVEWEVKMANLSKEGGLCSMSFDIEDDRPEVHAMLVPERDGEDCCVRACVQEHLGIRYGGLVHVTFKDFLEAMPENPPFRIAPKRQVILGQGSSQFVVTFQSLEASNFQATLVGKTRIHDGQFTRRLAAPKFEFDSALEPIDKQYIYRRPSTKHVCEHVVTFFSHRTSQFQSMLIHKTSQLGGDHVHLEQPNQRKLTKKGGTWADFGRKRSKVHRLEHDSDPDESSEASGPLTEEGGYDVPILDVPDALITDAFTPNLEIDLIRPLRVTLIAGLLVPRLYCNVDDTLKFELFGSIPVETRYDTRALFLTNTYLDRILFSIKMAQPFYLLNARHGIIEPVIKGDAIQRLSVLKDPQREPQENHYRLPRDWSLQLTIRFRPHFHEGDCYPMDEVIGCDLVITFQDTHEQIIHLHGDIYFPEVTLQTESLWFGTVVCPDCVQTMDFSISNTSFAPAEWRIVTEHSHQNMVECAELNGFVDWGHLKDLNKIWPVIWKATPESGRLPGREGYMSAAHKQMVTITFSPHEPIVYQEAVWIEVFRGRGCRLVLEGEGREDVILPPVLELPAPAPVPVDKKKASKASKKK</sequence>
<dbReference type="PANTHER" id="PTHR46348:SF1">
    <property type="entry name" value="DELETED IN LUNG AND ESOPHAGEAL CANCER PROTEIN 1"/>
    <property type="match status" value="1"/>
</dbReference>
<dbReference type="InterPro" id="IPR013783">
    <property type="entry name" value="Ig-like_fold"/>
</dbReference>
<dbReference type="Proteomes" id="UP001497444">
    <property type="component" value="Chromosome 8"/>
</dbReference>
<accession>A0ABP0XJM6</accession>
<evidence type="ECO:0000313" key="2">
    <source>
        <dbReference type="EMBL" id="CAK9277782.1"/>
    </source>
</evidence>
<proteinExistence type="predicted"/>
<evidence type="ECO:0000313" key="3">
    <source>
        <dbReference type="Proteomes" id="UP001497444"/>
    </source>
</evidence>
<evidence type="ECO:0000256" key="1">
    <source>
        <dbReference type="SAM" id="MobiDB-lite"/>
    </source>
</evidence>
<feature type="region of interest" description="Disordered" evidence="1">
    <location>
        <begin position="1299"/>
        <end position="1323"/>
    </location>
</feature>
<keyword evidence="3" id="KW-1185">Reference proteome</keyword>
<dbReference type="InterPro" id="IPR033304">
    <property type="entry name" value="DLEC1"/>
</dbReference>
<gene>
    <name evidence="2" type="ORF">CSSPJE1EN1_LOCUS23260</name>
</gene>
<reference evidence="2" key="1">
    <citation type="submission" date="2024-02" db="EMBL/GenBank/DDBJ databases">
        <authorList>
            <consortium name="ELIXIR-Norway"/>
            <consortium name="Elixir Norway"/>
        </authorList>
    </citation>
    <scope>NUCLEOTIDE SEQUENCE</scope>
</reference>
<name>A0ABP0XJM6_9BRYO</name>
<dbReference type="Gene3D" id="2.60.40.10">
    <property type="entry name" value="Immunoglobulins"/>
    <property type="match status" value="6"/>
</dbReference>
<dbReference type="EMBL" id="OZ020103">
    <property type="protein sequence ID" value="CAK9277782.1"/>
    <property type="molecule type" value="Genomic_DNA"/>
</dbReference>
<organism evidence="2 3">
    <name type="scientific">Sphagnum jensenii</name>
    <dbReference type="NCBI Taxonomy" id="128206"/>
    <lineage>
        <taxon>Eukaryota</taxon>
        <taxon>Viridiplantae</taxon>
        <taxon>Streptophyta</taxon>
        <taxon>Embryophyta</taxon>
        <taxon>Bryophyta</taxon>
        <taxon>Sphagnophytina</taxon>
        <taxon>Sphagnopsida</taxon>
        <taxon>Sphagnales</taxon>
        <taxon>Sphagnaceae</taxon>
        <taxon>Sphagnum</taxon>
    </lineage>
</organism>
<dbReference type="Pfam" id="PF23316">
    <property type="entry name" value="Ig_DLEC1_6th"/>
    <property type="match status" value="1"/>
</dbReference>
<protein>
    <submittedName>
        <fullName evidence="2">Uncharacterized protein</fullName>
    </submittedName>
</protein>
<dbReference type="PANTHER" id="PTHR46348">
    <property type="entry name" value="DELETED IN LUNG AND ESOPHAGEAL CANCER PROTEIN 1"/>
    <property type="match status" value="1"/>
</dbReference>